<feature type="compositionally biased region" description="Low complexity" evidence="1">
    <location>
        <begin position="122"/>
        <end position="132"/>
    </location>
</feature>
<protein>
    <submittedName>
        <fullName evidence="2">Helix-turn-helix domain-containing protein</fullName>
    </submittedName>
</protein>
<dbReference type="EMBL" id="JALDAX010000025">
    <property type="protein sequence ID" value="MCI3245832.1"/>
    <property type="molecule type" value="Genomic_DNA"/>
</dbReference>
<gene>
    <name evidence="2" type="ORF">MQN93_39660</name>
</gene>
<accession>A0ABS9XY80</accession>
<proteinExistence type="predicted"/>
<organism evidence="2 3">
    <name type="scientific">Streptomyces spinosisporus</name>
    <dbReference type="NCBI Taxonomy" id="2927582"/>
    <lineage>
        <taxon>Bacteria</taxon>
        <taxon>Bacillati</taxon>
        <taxon>Actinomycetota</taxon>
        <taxon>Actinomycetes</taxon>
        <taxon>Kitasatosporales</taxon>
        <taxon>Streptomycetaceae</taxon>
        <taxon>Streptomyces</taxon>
    </lineage>
</organism>
<evidence type="ECO:0000313" key="2">
    <source>
        <dbReference type="EMBL" id="MCI3245832.1"/>
    </source>
</evidence>
<sequence>MAEKKPNAATRPNQGVRQTTTPSGVIHVRTSQSGHYTVVGNHLAQHRELSLTAIGLATHILSLPEGSPVDIRSLAERFPEGRDRIAFALRELEAHGYLERVRERTDTGRLVTRTYAHHAPAAPAATPIALARPRSRGRVVRPSVEDRQAPPEDDGGAHPQVDSGAGTAAPAPSPVRPAKVPDPRPVKALHGPSHEKAVALLAGLRRTDDRLTLSSRDVHRLAPAVRAWFDGGATAAVVHHALTADLPADMRHPAGVLAYRLRELLPVPLPAPAPPPAAPAGTYTRFRPHPFQTCDGCERAFRAPAPGQCRDCRALGDRHIVGKGAPEAGVA</sequence>
<feature type="region of interest" description="Disordered" evidence="1">
    <location>
        <begin position="122"/>
        <end position="190"/>
    </location>
</feature>
<feature type="compositionally biased region" description="Polar residues" evidence="1">
    <location>
        <begin position="10"/>
        <end position="22"/>
    </location>
</feature>
<reference evidence="2" key="1">
    <citation type="submission" date="2022-03" db="EMBL/GenBank/DDBJ databases">
        <title>Streptomyces 7R015 and 7R016 isolated from Barleria lupulina in Thailand.</title>
        <authorList>
            <person name="Kanchanasin P."/>
            <person name="Phongsopitanun W."/>
            <person name="Tanasupawat S."/>
        </authorList>
    </citation>
    <scope>NUCLEOTIDE SEQUENCE</scope>
    <source>
        <strain evidence="2">7R016</strain>
    </source>
</reference>
<name>A0ABS9XY80_9ACTN</name>
<keyword evidence="3" id="KW-1185">Reference proteome</keyword>
<comment type="caution">
    <text evidence="2">The sequence shown here is derived from an EMBL/GenBank/DDBJ whole genome shotgun (WGS) entry which is preliminary data.</text>
</comment>
<evidence type="ECO:0000313" key="3">
    <source>
        <dbReference type="Proteomes" id="UP001165270"/>
    </source>
</evidence>
<dbReference type="RefSeq" id="WP_242713316.1">
    <property type="nucleotide sequence ID" value="NZ_JALDAX010000025.1"/>
</dbReference>
<dbReference type="Proteomes" id="UP001165270">
    <property type="component" value="Unassembled WGS sequence"/>
</dbReference>
<feature type="region of interest" description="Disordered" evidence="1">
    <location>
        <begin position="1"/>
        <end position="22"/>
    </location>
</feature>
<evidence type="ECO:0000256" key="1">
    <source>
        <dbReference type="SAM" id="MobiDB-lite"/>
    </source>
</evidence>